<dbReference type="InterPro" id="IPR013761">
    <property type="entry name" value="SAM/pointed_sf"/>
</dbReference>
<gene>
    <name evidence="1" type="ORF">ARMOST_06275</name>
</gene>
<organism evidence="1 2">
    <name type="scientific">Armillaria ostoyae</name>
    <name type="common">Armillaria root rot fungus</name>
    <dbReference type="NCBI Taxonomy" id="47428"/>
    <lineage>
        <taxon>Eukaryota</taxon>
        <taxon>Fungi</taxon>
        <taxon>Dikarya</taxon>
        <taxon>Basidiomycota</taxon>
        <taxon>Agaricomycotina</taxon>
        <taxon>Agaricomycetes</taxon>
        <taxon>Agaricomycetidae</taxon>
        <taxon>Agaricales</taxon>
        <taxon>Marasmiineae</taxon>
        <taxon>Physalacriaceae</taxon>
        <taxon>Armillaria</taxon>
    </lineage>
</organism>
<keyword evidence="2" id="KW-1185">Reference proteome</keyword>
<protein>
    <recommendedName>
        <fullName evidence="3">SAM domain-containing protein</fullName>
    </recommendedName>
</protein>
<dbReference type="OrthoDB" id="3259884at2759"/>
<proteinExistence type="predicted"/>
<dbReference type="Proteomes" id="UP000219338">
    <property type="component" value="Unassembled WGS sequence"/>
</dbReference>
<evidence type="ECO:0000313" key="1">
    <source>
        <dbReference type="EMBL" id="SJL02934.1"/>
    </source>
</evidence>
<evidence type="ECO:0008006" key="3">
    <source>
        <dbReference type="Google" id="ProtNLM"/>
    </source>
</evidence>
<evidence type="ECO:0000313" key="2">
    <source>
        <dbReference type="Proteomes" id="UP000219338"/>
    </source>
</evidence>
<dbReference type="Gene3D" id="1.10.150.50">
    <property type="entry name" value="Transcription Factor, Ets-1"/>
    <property type="match status" value="1"/>
</dbReference>
<dbReference type="AlphaFoldDB" id="A0A284R2I3"/>
<dbReference type="EMBL" id="FUEG01000004">
    <property type="protein sequence ID" value="SJL02934.1"/>
    <property type="molecule type" value="Genomic_DNA"/>
</dbReference>
<accession>A0A284R2I3</accession>
<reference evidence="2" key="1">
    <citation type="journal article" date="2017" name="Nat. Ecol. Evol.">
        <title>Genome expansion and lineage-specific genetic innovations in the forest pathogenic fungi Armillaria.</title>
        <authorList>
            <person name="Sipos G."/>
            <person name="Prasanna A.N."/>
            <person name="Walter M.C."/>
            <person name="O'Connor E."/>
            <person name="Balint B."/>
            <person name="Krizsan K."/>
            <person name="Kiss B."/>
            <person name="Hess J."/>
            <person name="Varga T."/>
            <person name="Slot J."/>
            <person name="Riley R."/>
            <person name="Boka B."/>
            <person name="Rigling D."/>
            <person name="Barry K."/>
            <person name="Lee J."/>
            <person name="Mihaltcheva S."/>
            <person name="LaButti K."/>
            <person name="Lipzen A."/>
            <person name="Waldron R."/>
            <person name="Moloney N.M."/>
            <person name="Sperisen C."/>
            <person name="Kredics L."/>
            <person name="Vagvoelgyi C."/>
            <person name="Patrignani A."/>
            <person name="Fitzpatrick D."/>
            <person name="Nagy I."/>
            <person name="Doyle S."/>
            <person name="Anderson J.B."/>
            <person name="Grigoriev I.V."/>
            <person name="Gueldener U."/>
            <person name="Muensterkoetter M."/>
            <person name="Nagy L.G."/>
        </authorList>
    </citation>
    <scope>NUCLEOTIDE SEQUENCE [LARGE SCALE GENOMIC DNA]</scope>
    <source>
        <strain evidence="2">C18/9</strain>
    </source>
</reference>
<sequence length="144" mass="15989">MRNRALENICVVIFILDGPSPKQDDTQSLASALGVSDALSYEDALHDQGFGPDILHQVEDKELRSIGFRCGDIIRLKQNAQRWWNGLDAKQKRMVTVETMESMSATLMSLQALKPKIAHSLVLLSCYGNHFSHALLSIPSCYAS</sequence>
<name>A0A284R2I3_ARMOS</name>